<feature type="domain" description="FecR N-terminal" evidence="2">
    <location>
        <begin position="11"/>
        <end position="49"/>
    </location>
</feature>
<gene>
    <name evidence="3" type="ORF">QS95_28490</name>
</gene>
<dbReference type="InterPro" id="IPR032623">
    <property type="entry name" value="FecR_N"/>
</dbReference>
<evidence type="ECO:0000259" key="2">
    <source>
        <dbReference type="Pfam" id="PF16220"/>
    </source>
</evidence>
<feature type="region of interest" description="Disordered" evidence="1">
    <location>
        <begin position="63"/>
        <end position="84"/>
    </location>
</feature>
<evidence type="ECO:0000313" key="3">
    <source>
        <dbReference type="EMBL" id="KIF55191.1"/>
    </source>
</evidence>
<evidence type="ECO:0000313" key="4">
    <source>
        <dbReference type="Proteomes" id="UP000031587"/>
    </source>
</evidence>
<dbReference type="RefSeq" id="WP_039773104.1">
    <property type="nucleotide sequence ID" value="NZ_JTGH01000038.1"/>
</dbReference>
<reference evidence="3 4" key="1">
    <citation type="submission" date="2014-11" db="EMBL/GenBank/DDBJ databases">
        <title>Draft genome sequence of Pseudomonas fluorescens strains SF4c SF39a.</title>
        <authorList>
            <person name="Underwood G.E."/>
            <person name="Ly L.K."/>
            <person name="Bitzer A.S."/>
            <person name="Godino A."/>
            <person name="Bucci V."/>
            <person name="Fischer S."/>
            <person name="Silby M.W."/>
        </authorList>
    </citation>
    <scope>NUCLEOTIDE SEQUENCE [LARGE SCALE GENOMIC DNA]</scope>
    <source>
        <strain evidence="3 4">SF4c</strain>
    </source>
</reference>
<organism evidence="3 4">
    <name type="scientific">Pseudomonas fluorescens</name>
    <dbReference type="NCBI Taxonomy" id="294"/>
    <lineage>
        <taxon>Bacteria</taxon>
        <taxon>Pseudomonadati</taxon>
        <taxon>Pseudomonadota</taxon>
        <taxon>Gammaproteobacteria</taxon>
        <taxon>Pseudomonadales</taxon>
        <taxon>Pseudomonadaceae</taxon>
        <taxon>Pseudomonas</taxon>
    </lineage>
</organism>
<comment type="caution">
    <text evidence="3">The sequence shown here is derived from an EMBL/GenBank/DDBJ whole genome shotgun (WGS) entry which is preliminary data.</text>
</comment>
<dbReference type="Proteomes" id="UP000031587">
    <property type="component" value="Unassembled WGS sequence"/>
</dbReference>
<name>A0AAE2A242_PSEFL</name>
<accession>A0AAE2A242</accession>
<dbReference type="AlphaFoldDB" id="A0AAE2A242"/>
<proteinExistence type="predicted"/>
<evidence type="ECO:0000256" key="1">
    <source>
        <dbReference type="SAM" id="MobiDB-lite"/>
    </source>
</evidence>
<dbReference type="EMBL" id="JTGH01000038">
    <property type="protein sequence ID" value="KIF55191.1"/>
    <property type="molecule type" value="Genomic_DNA"/>
</dbReference>
<dbReference type="Pfam" id="PF16220">
    <property type="entry name" value="DUF4880"/>
    <property type="match status" value="1"/>
</dbReference>
<protein>
    <submittedName>
        <fullName evidence="3">Fe2+-dicitrate sensor protein</fullName>
    </submittedName>
</protein>
<sequence>MNDADEEILNQAAHWCLRLQEDDCTPDERHAFQQWIQQSPRHAFEYAKMLEIWDISERLPNHSTTRKKLLTDPPRPAAKEQSSR</sequence>